<dbReference type="AlphaFoldDB" id="K0K2X4"/>
<organism evidence="2 3">
    <name type="scientific">Saccharothrix espanaensis (strain ATCC 51144 / DSM 44229 / JCM 9112 / NBRC 15066 / NRRL 15764)</name>
    <dbReference type="NCBI Taxonomy" id="1179773"/>
    <lineage>
        <taxon>Bacteria</taxon>
        <taxon>Bacillati</taxon>
        <taxon>Actinomycetota</taxon>
        <taxon>Actinomycetes</taxon>
        <taxon>Pseudonocardiales</taxon>
        <taxon>Pseudonocardiaceae</taxon>
        <taxon>Saccharothrix</taxon>
    </lineage>
</organism>
<dbReference type="PATRIC" id="fig|1179773.3.peg.5414"/>
<dbReference type="Proteomes" id="UP000006281">
    <property type="component" value="Chromosome"/>
</dbReference>
<name>K0K2X4_SACES</name>
<reference evidence="2 3" key="1">
    <citation type="journal article" date="2012" name="BMC Genomics">
        <title>Complete genome sequence of Saccharothrix espanaensis DSM 44229T and comparison to the other completely sequenced Pseudonocardiaceae.</title>
        <authorList>
            <person name="Strobel T."/>
            <person name="Al-Dilaimi A."/>
            <person name="Blom J."/>
            <person name="Gessner A."/>
            <person name="Kalinowski J."/>
            <person name="Luzhetska M."/>
            <person name="Puhler A."/>
            <person name="Szczepanowski R."/>
            <person name="Bechthold A."/>
            <person name="Ruckert C."/>
        </authorList>
    </citation>
    <scope>NUCLEOTIDE SEQUENCE [LARGE SCALE GENOMIC DNA]</scope>
    <source>
        <strain evidence="3">ATCC 51144 / DSM 44229 / JCM 9112 / NBRC 15066 / NRRL 15764</strain>
    </source>
</reference>
<dbReference type="HOGENOM" id="CLU_762658_0_0_11"/>
<accession>K0K2X4</accession>
<feature type="compositionally biased region" description="Basic residues" evidence="1">
    <location>
        <begin position="11"/>
        <end position="24"/>
    </location>
</feature>
<evidence type="ECO:0000313" key="3">
    <source>
        <dbReference type="Proteomes" id="UP000006281"/>
    </source>
</evidence>
<sequence length="363" mass="38524">MERAGQQVPHLRSRGRSGGRRRGRGGGQGEGRRGRRGAHAGQARGRPEGVAVTGFPLAPQDWVVEDTGSGLVVARAHLPADVAGLVVDDLTSHLGQWFDHVLPVDVDTAPAGLPSGSVRALHCMIDRRGRGIALETAASPDRDGTSATCWTSTVGDYARDRDTARRVVAGRPARPPQRDDMPCGLPFHARLVLRRDTGTDEITLMGKGNEVDVDDGTGPVPTPVDHVPRMLVELLAIAPRPRPTSDAFVVTNPDALTRLLDSDPADADAARAVLAAPRLADEVAADLAALARGVASRWALEWVRDGLPLRRIDIVDAGDAGLWSVRADVPPLFAAELGEDVTPIMLGRVGPAEVFRELTLLSA</sequence>
<dbReference type="EMBL" id="HE804045">
    <property type="protein sequence ID" value="CCH32636.1"/>
    <property type="molecule type" value="Genomic_DNA"/>
</dbReference>
<dbReference type="KEGG" id="sesp:BN6_53760"/>
<proteinExistence type="predicted"/>
<evidence type="ECO:0000256" key="1">
    <source>
        <dbReference type="SAM" id="MobiDB-lite"/>
    </source>
</evidence>
<keyword evidence="3" id="KW-1185">Reference proteome</keyword>
<feature type="region of interest" description="Disordered" evidence="1">
    <location>
        <begin position="1"/>
        <end position="50"/>
    </location>
</feature>
<gene>
    <name evidence="2" type="ordered locus">BN6_53760</name>
</gene>
<evidence type="ECO:0000313" key="2">
    <source>
        <dbReference type="EMBL" id="CCH32636.1"/>
    </source>
</evidence>
<protein>
    <submittedName>
        <fullName evidence="2">Uncharacterized protein</fullName>
    </submittedName>
</protein>